<dbReference type="EMBL" id="BART01024951">
    <property type="protein sequence ID" value="GAG94909.1"/>
    <property type="molecule type" value="Genomic_DNA"/>
</dbReference>
<feature type="transmembrane region" description="Helical" evidence="1">
    <location>
        <begin position="7"/>
        <end position="24"/>
    </location>
</feature>
<feature type="non-terminal residue" evidence="2">
    <location>
        <position position="1"/>
    </location>
</feature>
<organism evidence="2">
    <name type="scientific">marine sediment metagenome</name>
    <dbReference type="NCBI Taxonomy" id="412755"/>
    <lineage>
        <taxon>unclassified sequences</taxon>
        <taxon>metagenomes</taxon>
        <taxon>ecological metagenomes</taxon>
    </lineage>
</organism>
<comment type="caution">
    <text evidence="2">The sequence shown here is derived from an EMBL/GenBank/DDBJ whole genome shotgun (WGS) entry which is preliminary data.</text>
</comment>
<keyword evidence="1" id="KW-1133">Transmembrane helix</keyword>
<name>X1BG32_9ZZZZ</name>
<evidence type="ECO:0000256" key="1">
    <source>
        <dbReference type="SAM" id="Phobius"/>
    </source>
</evidence>
<evidence type="ECO:0000313" key="2">
    <source>
        <dbReference type="EMBL" id="GAG94909.1"/>
    </source>
</evidence>
<keyword evidence="1" id="KW-0812">Transmembrane</keyword>
<gene>
    <name evidence="2" type="ORF">S01H4_44905</name>
</gene>
<feature type="transmembrane region" description="Helical" evidence="1">
    <location>
        <begin position="101"/>
        <end position="127"/>
    </location>
</feature>
<keyword evidence="1" id="KW-0472">Membrane</keyword>
<proteinExistence type="predicted"/>
<dbReference type="AlphaFoldDB" id="X1BG32"/>
<protein>
    <submittedName>
        <fullName evidence="2">Uncharacterized protein</fullName>
    </submittedName>
</protein>
<reference evidence="2" key="1">
    <citation type="journal article" date="2014" name="Front. Microbiol.">
        <title>High frequency of phylogenetically diverse reductive dehalogenase-homologous genes in deep subseafloor sedimentary metagenomes.</title>
        <authorList>
            <person name="Kawai M."/>
            <person name="Futagami T."/>
            <person name="Toyoda A."/>
            <person name="Takaki Y."/>
            <person name="Nishi S."/>
            <person name="Hori S."/>
            <person name="Arai W."/>
            <person name="Tsubouchi T."/>
            <person name="Morono Y."/>
            <person name="Uchiyama I."/>
            <person name="Ito T."/>
            <person name="Fujiyama A."/>
            <person name="Inagaki F."/>
            <person name="Takami H."/>
        </authorList>
    </citation>
    <scope>NUCLEOTIDE SEQUENCE</scope>
    <source>
        <strain evidence="2">Expedition CK06-06</strain>
    </source>
</reference>
<accession>X1BG32</accession>
<sequence length="140" mass="16837">IYKFNNYIIILMLFIVEYMYVLKVETLKRHIENKIYTCKILKSCHIYFIKNDRLFKLFIKGLITSFEPSKHLIESMGFLLNDNTCSSYYKELLNIRTPPSVLYIIKCMIFNELFLILGAFIFIIIIIKIKKKLKIENWSF</sequence>